<dbReference type="FunCoup" id="A2ESF5">
    <property type="interactions" value="462"/>
</dbReference>
<comment type="similarity">
    <text evidence="1">Belongs to the RRN3 family.</text>
</comment>
<dbReference type="VEuPathDB" id="TrichDB:TVAG_416970"/>
<dbReference type="GO" id="GO:0001181">
    <property type="term" value="F:RNA polymerase I general transcription initiation factor activity"/>
    <property type="evidence" value="ECO:0000318"/>
    <property type="project" value="GO_Central"/>
</dbReference>
<proteinExistence type="inferred from homology"/>
<dbReference type="SMR" id="A2ESF5"/>
<dbReference type="GO" id="GO:0001042">
    <property type="term" value="F:RNA polymerase I core binding"/>
    <property type="evidence" value="ECO:0000318"/>
    <property type="project" value="GO_Central"/>
</dbReference>
<keyword evidence="3" id="KW-1185">Reference proteome</keyword>
<sequence length="479" mass="54557">MKGSVLQRLLTKQKQEKFGSAVNNDKWDELVPNIISGVSKFEDVIVPIQERGKVMNLFQYVTILEPSQPHLGLITRILSIIPNENMQEAAGHLREMALTYGSSASPIIDLIVRNFLNQSELFLADIINSLMDASQNFVPLIAASITKYFPQTTFEGDQQINFLRSTLHVCSYSYDVTLKVLGRVVQHIVGLDCELMIRTYKGTDAIVIDEDVAALLTPQILFLLDFIENASQNIFTLLLQLFDVYILDLPYSSVVQFIYFMASSFSSENYQTFVGFLLAKIFNENVNKRTRGNAAFYASTLVARAKYIDDQFATFVLDYVSNFAECYLNHIKQNSPQFLTRNIQVHAVYYYALQCFAYIYCWRHDGFEKMEIDVESRWKVSLLFNNELEGLSAIDPNTAVMFSNFGLIDYEPDQSVIERIQVWFPYDPCPLEEIAERVSSYYMQWGENAEPGDVDAALENSLSRICAMRGISLGDILGQ</sequence>
<name>A2ESF5_TRIV3</name>
<evidence type="ECO:0000313" key="2">
    <source>
        <dbReference type="EMBL" id="EAY04399.1"/>
    </source>
</evidence>
<dbReference type="InParanoid" id="A2ESF5"/>
<dbReference type="PANTHER" id="PTHR12790">
    <property type="entry name" value="TRANSCRIPTION INITIATION FACTOR IA RRN3"/>
    <property type="match status" value="1"/>
</dbReference>
<dbReference type="EMBL" id="DS113476">
    <property type="protein sequence ID" value="EAY04399.1"/>
    <property type="molecule type" value="Genomic_DNA"/>
</dbReference>
<dbReference type="Pfam" id="PF05327">
    <property type="entry name" value="RRN3"/>
    <property type="match status" value="1"/>
</dbReference>
<dbReference type="PANTHER" id="PTHR12790:SF0">
    <property type="entry name" value="RNA POLYMERASE I-SPECIFIC TRANSCRIPTION INITIATION FACTOR RRN3-RELATED"/>
    <property type="match status" value="1"/>
</dbReference>
<gene>
    <name evidence="2" type="ORF">TVAG_416970</name>
</gene>
<evidence type="ECO:0008006" key="4">
    <source>
        <dbReference type="Google" id="ProtNLM"/>
    </source>
</evidence>
<dbReference type="OrthoDB" id="26970at2759"/>
<dbReference type="VEuPathDB" id="TrichDB:TVAGG3_0277990"/>
<organism evidence="2 3">
    <name type="scientific">Trichomonas vaginalis (strain ATCC PRA-98 / G3)</name>
    <dbReference type="NCBI Taxonomy" id="412133"/>
    <lineage>
        <taxon>Eukaryota</taxon>
        <taxon>Metamonada</taxon>
        <taxon>Parabasalia</taxon>
        <taxon>Trichomonadida</taxon>
        <taxon>Trichomonadidae</taxon>
        <taxon>Trichomonas</taxon>
    </lineage>
</organism>
<evidence type="ECO:0000256" key="1">
    <source>
        <dbReference type="ARBA" id="ARBA00010098"/>
    </source>
</evidence>
<dbReference type="RefSeq" id="XP_001316622.1">
    <property type="nucleotide sequence ID" value="XM_001316587.1"/>
</dbReference>
<dbReference type="InterPro" id="IPR007991">
    <property type="entry name" value="RNA_pol_I_trans_ini_fac_RRN3"/>
</dbReference>
<dbReference type="Proteomes" id="UP000001542">
    <property type="component" value="Unassembled WGS sequence"/>
</dbReference>
<evidence type="ECO:0000313" key="3">
    <source>
        <dbReference type="Proteomes" id="UP000001542"/>
    </source>
</evidence>
<dbReference type="GO" id="GO:0005634">
    <property type="term" value="C:nucleus"/>
    <property type="evidence" value="ECO:0000318"/>
    <property type="project" value="GO_Central"/>
</dbReference>
<dbReference type="KEGG" id="tva:4762260"/>
<protein>
    <recommendedName>
        <fullName evidence="4">RNA polymerase I specific transcription initiation factor RRN3 family protein</fullName>
    </recommendedName>
</protein>
<dbReference type="STRING" id="5722.A2ESF5"/>
<reference evidence="2" key="1">
    <citation type="submission" date="2006-10" db="EMBL/GenBank/DDBJ databases">
        <authorList>
            <person name="Amadeo P."/>
            <person name="Zhao Q."/>
            <person name="Wortman J."/>
            <person name="Fraser-Liggett C."/>
            <person name="Carlton J."/>
        </authorList>
    </citation>
    <scope>NUCLEOTIDE SEQUENCE</scope>
    <source>
        <strain evidence="2">G3</strain>
    </source>
</reference>
<accession>A2ESF5</accession>
<reference evidence="2" key="2">
    <citation type="journal article" date="2007" name="Science">
        <title>Draft genome sequence of the sexually transmitted pathogen Trichomonas vaginalis.</title>
        <authorList>
            <person name="Carlton J.M."/>
            <person name="Hirt R.P."/>
            <person name="Silva J.C."/>
            <person name="Delcher A.L."/>
            <person name="Schatz M."/>
            <person name="Zhao Q."/>
            <person name="Wortman J.R."/>
            <person name="Bidwell S.L."/>
            <person name="Alsmark U.C.M."/>
            <person name="Besteiro S."/>
            <person name="Sicheritz-Ponten T."/>
            <person name="Noel C.J."/>
            <person name="Dacks J.B."/>
            <person name="Foster P.G."/>
            <person name="Simillion C."/>
            <person name="Van de Peer Y."/>
            <person name="Miranda-Saavedra D."/>
            <person name="Barton G.J."/>
            <person name="Westrop G.D."/>
            <person name="Mueller S."/>
            <person name="Dessi D."/>
            <person name="Fiori P.L."/>
            <person name="Ren Q."/>
            <person name="Paulsen I."/>
            <person name="Zhang H."/>
            <person name="Bastida-Corcuera F.D."/>
            <person name="Simoes-Barbosa A."/>
            <person name="Brown M.T."/>
            <person name="Hayes R.D."/>
            <person name="Mukherjee M."/>
            <person name="Okumura C.Y."/>
            <person name="Schneider R."/>
            <person name="Smith A.J."/>
            <person name="Vanacova S."/>
            <person name="Villalvazo M."/>
            <person name="Haas B.J."/>
            <person name="Pertea M."/>
            <person name="Feldblyum T.V."/>
            <person name="Utterback T.R."/>
            <person name="Shu C.L."/>
            <person name="Osoegawa K."/>
            <person name="de Jong P.J."/>
            <person name="Hrdy I."/>
            <person name="Horvathova L."/>
            <person name="Zubacova Z."/>
            <person name="Dolezal P."/>
            <person name="Malik S.B."/>
            <person name="Logsdon J.M. Jr."/>
            <person name="Henze K."/>
            <person name="Gupta A."/>
            <person name="Wang C.C."/>
            <person name="Dunne R.L."/>
            <person name="Upcroft J.A."/>
            <person name="Upcroft P."/>
            <person name="White O."/>
            <person name="Salzberg S.L."/>
            <person name="Tang P."/>
            <person name="Chiu C.-H."/>
            <person name="Lee Y.-S."/>
            <person name="Embley T.M."/>
            <person name="Coombs G.H."/>
            <person name="Mottram J.C."/>
            <person name="Tachezy J."/>
            <person name="Fraser-Liggett C.M."/>
            <person name="Johnson P.J."/>
        </authorList>
    </citation>
    <scope>NUCLEOTIDE SEQUENCE [LARGE SCALE GENOMIC DNA]</scope>
    <source>
        <strain evidence="2">G3</strain>
    </source>
</reference>
<dbReference type="GO" id="GO:0006361">
    <property type="term" value="P:transcription initiation at RNA polymerase I promoter"/>
    <property type="evidence" value="ECO:0000318"/>
    <property type="project" value="GO_Central"/>
</dbReference>
<dbReference type="AlphaFoldDB" id="A2ESF5"/>